<gene>
    <name evidence="2" type="ORF">HDK90DRAFT_515365</name>
</gene>
<evidence type="ECO:0000313" key="3">
    <source>
        <dbReference type="Proteomes" id="UP001492380"/>
    </source>
</evidence>
<dbReference type="InterPro" id="IPR013922">
    <property type="entry name" value="Cyclin_PHO80-like"/>
</dbReference>
<sequence length="290" mass="32564">MSVLVARLQQSVVLVALLYLWRLKTANWAQVQFPGIVFDTNTFPLSTPALSESANPTLQFRGWTARLVSRFDLPVDILALLYIWRFKTADVRQHVERHAEYPLFAVAMMLASKFVIDRQRISDTAWADMSDMIEELQITERAFLDRIGYHLFCSPEELDSWHLTLGQLGTYAYNAYTAWYTTVNLTSTVILPPAFPFPSYPSQGPPQSTDGAGPSQPVPGRTTSSLLCTSPSATSKSYCLHWDSLELRCAAQLKGHELRGYAFRFKAPESTVLDTAALDFMERATPRGQG</sequence>
<dbReference type="PANTHER" id="PTHR15615">
    <property type="match status" value="1"/>
</dbReference>
<dbReference type="Gene3D" id="1.10.472.10">
    <property type="entry name" value="Cyclin-like"/>
    <property type="match status" value="1"/>
</dbReference>
<accession>A0ABR1YAF0</accession>
<evidence type="ECO:0008006" key="4">
    <source>
        <dbReference type="Google" id="ProtNLM"/>
    </source>
</evidence>
<feature type="region of interest" description="Disordered" evidence="1">
    <location>
        <begin position="200"/>
        <end position="226"/>
    </location>
</feature>
<reference evidence="2 3" key="1">
    <citation type="submission" date="2024-04" db="EMBL/GenBank/DDBJ databases">
        <title>Phyllosticta paracitricarpa is synonymous to the EU quarantine fungus P. citricarpa based on phylogenomic analyses.</title>
        <authorList>
            <consortium name="Lawrence Berkeley National Laboratory"/>
            <person name="Van Ingen-Buijs V.A."/>
            <person name="Van Westerhoven A.C."/>
            <person name="Haridas S."/>
            <person name="Skiadas P."/>
            <person name="Martin F."/>
            <person name="Groenewald J.Z."/>
            <person name="Crous P.W."/>
            <person name="Seidl M.F."/>
        </authorList>
    </citation>
    <scope>NUCLEOTIDE SEQUENCE [LARGE SCALE GENOMIC DNA]</scope>
    <source>
        <strain evidence="2 3">CBS 123374</strain>
    </source>
</reference>
<evidence type="ECO:0000313" key="2">
    <source>
        <dbReference type="EMBL" id="KAK8223924.1"/>
    </source>
</evidence>
<organism evidence="2 3">
    <name type="scientific">Phyllosticta capitalensis</name>
    <dbReference type="NCBI Taxonomy" id="121624"/>
    <lineage>
        <taxon>Eukaryota</taxon>
        <taxon>Fungi</taxon>
        <taxon>Dikarya</taxon>
        <taxon>Ascomycota</taxon>
        <taxon>Pezizomycotina</taxon>
        <taxon>Dothideomycetes</taxon>
        <taxon>Dothideomycetes incertae sedis</taxon>
        <taxon>Botryosphaeriales</taxon>
        <taxon>Phyllostictaceae</taxon>
        <taxon>Phyllosticta</taxon>
    </lineage>
</organism>
<dbReference type="PANTHER" id="PTHR15615:SF118">
    <property type="entry name" value="CYCLIN, HYPOTHETICAL (EUROFUNG)"/>
    <property type="match status" value="1"/>
</dbReference>
<dbReference type="CDD" id="cd20557">
    <property type="entry name" value="CYCLIN_ScPCL1-like"/>
    <property type="match status" value="1"/>
</dbReference>
<evidence type="ECO:0000256" key="1">
    <source>
        <dbReference type="SAM" id="MobiDB-lite"/>
    </source>
</evidence>
<name>A0ABR1YAF0_9PEZI</name>
<feature type="compositionally biased region" description="Polar residues" evidence="1">
    <location>
        <begin position="200"/>
        <end position="210"/>
    </location>
</feature>
<comment type="caution">
    <text evidence="2">The sequence shown here is derived from an EMBL/GenBank/DDBJ whole genome shotgun (WGS) entry which is preliminary data.</text>
</comment>
<proteinExistence type="predicted"/>
<dbReference type="EMBL" id="JBBWRZ010000013">
    <property type="protein sequence ID" value="KAK8223924.1"/>
    <property type="molecule type" value="Genomic_DNA"/>
</dbReference>
<dbReference type="Proteomes" id="UP001492380">
    <property type="component" value="Unassembled WGS sequence"/>
</dbReference>
<keyword evidence="3" id="KW-1185">Reference proteome</keyword>
<protein>
    <recommendedName>
        <fullName evidence="4">Cyclin N-terminal domain-containing protein</fullName>
    </recommendedName>
</protein>